<dbReference type="Proteomes" id="UP000276194">
    <property type="component" value="Unassembled WGS sequence"/>
</dbReference>
<dbReference type="RefSeq" id="WP_122323146.1">
    <property type="nucleotide sequence ID" value="NZ_RBRD01000264.1"/>
</dbReference>
<evidence type="ECO:0000313" key="4">
    <source>
        <dbReference type="Proteomes" id="UP000276194"/>
    </source>
</evidence>
<evidence type="ECO:0000256" key="1">
    <source>
        <dbReference type="SAM" id="Phobius"/>
    </source>
</evidence>
<reference evidence="4 5" key="1">
    <citation type="submission" date="2018-08" db="EMBL/GenBank/DDBJ databases">
        <title>Recombination of ecologically and evolutionarily significant loci maintains genetic cohesion in the Pseudomonas syringae species complex.</title>
        <authorList>
            <person name="Dillon M."/>
            <person name="Thakur S."/>
            <person name="Almeida R.N.D."/>
            <person name="Weir B.S."/>
            <person name="Guttman D.S."/>
        </authorList>
    </citation>
    <scope>NUCLEOTIDE SEQUENCE [LARGE SCALE GENOMIC DNA]</scope>
    <source>
        <strain evidence="2 5">ICMP 535</strain>
        <strain evidence="3 4">ICMP 6941</strain>
    </source>
</reference>
<keyword evidence="1" id="KW-0812">Transmembrane</keyword>
<dbReference type="Proteomes" id="UP000279553">
    <property type="component" value="Unassembled WGS sequence"/>
</dbReference>
<keyword evidence="1" id="KW-0472">Membrane</keyword>
<comment type="caution">
    <text evidence="2">The sequence shown here is derived from an EMBL/GenBank/DDBJ whole genome shotgun (WGS) entry which is preliminary data.</text>
</comment>
<sequence>MSKIKTAFGYLSGYRQTVNAGRELKNAATLPIYFIKNIYHWVSEIRIQAKAARHLAELDDELLWDDICLKSQVTNESLRRAYKSLIFVNFVLVLSVAAVLAYFVASWGQGKMLLFANGVFLNMVLMLLFQNAYRIHMAYTQSAPHPLRFLREIFKRPSLLIGRVLPNDYCVRVRAIE</sequence>
<dbReference type="AlphaFoldDB" id="A0A3M4KTF3"/>
<feature type="transmembrane region" description="Helical" evidence="1">
    <location>
        <begin position="85"/>
        <end position="105"/>
    </location>
</feature>
<accession>A0A3M4KTF3</accession>
<organism evidence="2 5">
    <name type="scientific">Pseudomonas amygdali pv. mori</name>
    <dbReference type="NCBI Taxonomy" id="34065"/>
    <lineage>
        <taxon>Bacteria</taxon>
        <taxon>Pseudomonadati</taxon>
        <taxon>Pseudomonadota</taxon>
        <taxon>Gammaproteobacteria</taxon>
        <taxon>Pseudomonadales</taxon>
        <taxon>Pseudomonadaceae</taxon>
        <taxon>Pseudomonas</taxon>
        <taxon>Pseudomonas amygdali</taxon>
    </lineage>
</organism>
<evidence type="ECO:0000313" key="5">
    <source>
        <dbReference type="Proteomes" id="UP000279553"/>
    </source>
</evidence>
<dbReference type="EMBL" id="RBRD01000264">
    <property type="protein sequence ID" value="RMQ32393.1"/>
    <property type="molecule type" value="Genomic_DNA"/>
</dbReference>
<proteinExistence type="predicted"/>
<name>A0A3M4KTF3_PSEA0</name>
<keyword evidence="1" id="KW-1133">Transmembrane helix</keyword>
<gene>
    <name evidence="3" type="ORF">ALP52_02122</name>
    <name evidence="2" type="ORF">ALQ05_01828</name>
</gene>
<evidence type="ECO:0000313" key="3">
    <source>
        <dbReference type="EMBL" id="RMT13040.1"/>
    </source>
</evidence>
<dbReference type="EMBL" id="RBTD01000438">
    <property type="protein sequence ID" value="RMT13040.1"/>
    <property type="molecule type" value="Genomic_DNA"/>
</dbReference>
<protein>
    <submittedName>
        <fullName evidence="2">Uncharacterized protein</fullName>
    </submittedName>
</protein>
<feature type="transmembrane region" description="Helical" evidence="1">
    <location>
        <begin position="111"/>
        <end position="129"/>
    </location>
</feature>
<evidence type="ECO:0000313" key="2">
    <source>
        <dbReference type="EMBL" id="RMQ32393.1"/>
    </source>
</evidence>